<dbReference type="OrthoDB" id="10622212at2759"/>
<protein>
    <submittedName>
        <fullName evidence="2">Uncharacterized protein</fullName>
    </submittedName>
</protein>
<accession>A0A4C1THZ3</accession>
<sequence length="183" mass="20660">MFYAFLLRRRGDRISPRFEFARVEKEGKGDATIRRSPLSCKFYQRIIKASEIQREQTPRRRTVCGARVTSGGCLPSECLRPGGSNVYGTLVEISVWRTISLRTWGYENLPELDIAAQQKCLSSRRELSSTNVPKLSEGRACNHASDRHSMRPHQRLRRSVYATGDTAHATRSAELSKSGSVTL</sequence>
<gene>
    <name evidence="2" type="ORF">EVAR_102801_1</name>
</gene>
<evidence type="ECO:0000313" key="2">
    <source>
        <dbReference type="EMBL" id="GBP14133.1"/>
    </source>
</evidence>
<organism evidence="2 3">
    <name type="scientific">Eumeta variegata</name>
    <name type="common">Bagworm moth</name>
    <name type="synonym">Eumeta japonica</name>
    <dbReference type="NCBI Taxonomy" id="151549"/>
    <lineage>
        <taxon>Eukaryota</taxon>
        <taxon>Metazoa</taxon>
        <taxon>Ecdysozoa</taxon>
        <taxon>Arthropoda</taxon>
        <taxon>Hexapoda</taxon>
        <taxon>Insecta</taxon>
        <taxon>Pterygota</taxon>
        <taxon>Neoptera</taxon>
        <taxon>Endopterygota</taxon>
        <taxon>Lepidoptera</taxon>
        <taxon>Glossata</taxon>
        <taxon>Ditrysia</taxon>
        <taxon>Tineoidea</taxon>
        <taxon>Psychidae</taxon>
        <taxon>Oiketicinae</taxon>
        <taxon>Eumeta</taxon>
    </lineage>
</organism>
<dbReference type="Proteomes" id="UP000299102">
    <property type="component" value="Unassembled WGS sequence"/>
</dbReference>
<dbReference type="EMBL" id="BGZK01000061">
    <property type="protein sequence ID" value="GBP14133.1"/>
    <property type="molecule type" value="Genomic_DNA"/>
</dbReference>
<evidence type="ECO:0000313" key="3">
    <source>
        <dbReference type="Proteomes" id="UP000299102"/>
    </source>
</evidence>
<evidence type="ECO:0000256" key="1">
    <source>
        <dbReference type="SAM" id="MobiDB-lite"/>
    </source>
</evidence>
<keyword evidence="3" id="KW-1185">Reference proteome</keyword>
<proteinExistence type="predicted"/>
<comment type="caution">
    <text evidence="2">The sequence shown here is derived from an EMBL/GenBank/DDBJ whole genome shotgun (WGS) entry which is preliminary data.</text>
</comment>
<reference evidence="2 3" key="1">
    <citation type="journal article" date="2019" name="Commun. Biol.">
        <title>The bagworm genome reveals a unique fibroin gene that provides high tensile strength.</title>
        <authorList>
            <person name="Kono N."/>
            <person name="Nakamura H."/>
            <person name="Ohtoshi R."/>
            <person name="Tomita M."/>
            <person name="Numata K."/>
            <person name="Arakawa K."/>
        </authorList>
    </citation>
    <scope>NUCLEOTIDE SEQUENCE [LARGE SCALE GENOMIC DNA]</scope>
</reference>
<name>A0A4C1THZ3_EUMVA</name>
<feature type="region of interest" description="Disordered" evidence="1">
    <location>
        <begin position="131"/>
        <end position="156"/>
    </location>
</feature>
<dbReference type="AlphaFoldDB" id="A0A4C1THZ3"/>